<evidence type="ECO:0000256" key="1">
    <source>
        <dbReference type="SAM" id="MobiDB-lite"/>
    </source>
</evidence>
<proteinExistence type="predicted"/>
<feature type="compositionally biased region" description="Basic and acidic residues" evidence="1">
    <location>
        <begin position="117"/>
        <end position="128"/>
    </location>
</feature>
<evidence type="ECO:0000313" key="3">
    <source>
        <dbReference type="EMBL" id="TWU64629.1"/>
    </source>
</evidence>
<keyword evidence="2" id="KW-1133">Transmembrane helix</keyword>
<organism evidence="3 4">
    <name type="scientific">Crateriforma conspicua</name>
    <dbReference type="NCBI Taxonomy" id="2527996"/>
    <lineage>
        <taxon>Bacteria</taxon>
        <taxon>Pseudomonadati</taxon>
        <taxon>Planctomycetota</taxon>
        <taxon>Planctomycetia</taxon>
        <taxon>Planctomycetales</taxon>
        <taxon>Planctomycetaceae</taxon>
        <taxon>Crateriforma</taxon>
    </lineage>
</organism>
<name>A0A5C6FNX6_9PLAN</name>
<feature type="transmembrane region" description="Helical" evidence="2">
    <location>
        <begin position="21"/>
        <end position="40"/>
    </location>
</feature>
<evidence type="ECO:0000313" key="4">
    <source>
        <dbReference type="Proteomes" id="UP000316476"/>
    </source>
</evidence>
<feature type="region of interest" description="Disordered" evidence="1">
    <location>
        <begin position="113"/>
        <end position="134"/>
    </location>
</feature>
<comment type="caution">
    <text evidence="3">The sequence shown here is derived from an EMBL/GenBank/DDBJ whole genome shotgun (WGS) entry which is preliminary data.</text>
</comment>
<evidence type="ECO:0000256" key="2">
    <source>
        <dbReference type="SAM" id="Phobius"/>
    </source>
</evidence>
<sequence>MTTRRSGLHGSRRNSVPSTENAWKFAIGMFLISITIKLWADSWFSTMAMSLLGAEIPESVSGSPHPAAIVPIALDGACLVSLGGFAAFHLCWGLVSDLVGLIDSFGDSPTASAVSEKQSRVNHDKFSGERSSSAGSLRSIEKRLAVLEAKAVRLDPPKPPPLAKSTEEMLAEKNTEVEYLRAKLAELQKPPRHGNSV</sequence>
<dbReference type="EMBL" id="SJPZ01000001">
    <property type="protein sequence ID" value="TWU64629.1"/>
    <property type="molecule type" value="Genomic_DNA"/>
</dbReference>
<gene>
    <name evidence="3" type="ORF">V7x_01730</name>
</gene>
<reference evidence="3 4" key="1">
    <citation type="submission" date="2019-02" db="EMBL/GenBank/DDBJ databases">
        <title>Deep-cultivation of Planctomycetes and their phenomic and genomic characterization uncovers novel biology.</title>
        <authorList>
            <person name="Wiegand S."/>
            <person name="Jogler M."/>
            <person name="Boedeker C."/>
            <person name="Pinto D."/>
            <person name="Vollmers J."/>
            <person name="Rivas-Marin E."/>
            <person name="Kohn T."/>
            <person name="Peeters S.H."/>
            <person name="Heuer A."/>
            <person name="Rast P."/>
            <person name="Oberbeckmann S."/>
            <person name="Bunk B."/>
            <person name="Jeske O."/>
            <person name="Meyerdierks A."/>
            <person name="Storesund J.E."/>
            <person name="Kallscheuer N."/>
            <person name="Luecker S."/>
            <person name="Lage O.M."/>
            <person name="Pohl T."/>
            <person name="Merkel B.J."/>
            <person name="Hornburger P."/>
            <person name="Mueller R.-W."/>
            <person name="Bruemmer F."/>
            <person name="Labrenz M."/>
            <person name="Spormann A.M."/>
            <person name="Op Den Camp H."/>
            <person name="Overmann J."/>
            <person name="Amann R."/>
            <person name="Jetten M.S.M."/>
            <person name="Mascher T."/>
            <person name="Medema M.H."/>
            <person name="Devos D.P."/>
            <person name="Kaster A.-K."/>
            <person name="Ovreas L."/>
            <person name="Rohde M."/>
            <person name="Galperin M.Y."/>
            <person name="Jogler C."/>
        </authorList>
    </citation>
    <scope>NUCLEOTIDE SEQUENCE [LARGE SCALE GENOMIC DNA]</scope>
    <source>
        <strain evidence="3 4">V7</strain>
    </source>
</reference>
<keyword evidence="2" id="KW-0812">Transmembrane</keyword>
<accession>A0A5C6FNX6</accession>
<dbReference type="AlphaFoldDB" id="A0A5C6FNX6"/>
<protein>
    <submittedName>
        <fullName evidence="3">Uncharacterized protein</fullName>
    </submittedName>
</protein>
<dbReference type="Proteomes" id="UP000316476">
    <property type="component" value="Unassembled WGS sequence"/>
</dbReference>
<keyword evidence="2" id="KW-0472">Membrane</keyword>